<dbReference type="EMBL" id="LR798202">
    <property type="protein sequence ID" value="CAB5170109.1"/>
    <property type="molecule type" value="Genomic_DNA"/>
</dbReference>
<evidence type="ECO:0000313" key="2">
    <source>
        <dbReference type="EMBL" id="CAB5170109.1"/>
    </source>
</evidence>
<accession>A0A6J7WBV8</accession>
<sequence>MKLCIECKHIRIPDNGIKYARCDLTQTATTDPVSGEKSIEREYCHTMRTSKVEGRCGMGAIHFEAKVTDTAAEVTP</sequence>
<reference evidence="2" key="1">
    <citation type="submission" date="2020-05" db="EMBL/GenBank/DDBJ databases">
        <authorList>
            <person name="Chiriac C."/>
            <person name="Salcher M."/>
            <person name="Ghai R."/>
            <person name="Kavagutti S V."/>
        </authorList>
    </citation>
    <scope>NUCLEOTIDE SEQUENCE</scope>
</reference>
<proteinExistence type="predicted"/>
<dbReference type="EMBL" id="LR796144">
    <property type="protein sequence ID" value="CAB4121268.1"/>
    <property type="molecule type" value="Genomic_DNA"/>
</dbReference>
<evidence type="ECO:0000313" key="1">
    <source>
        <dbReference type="EMBL" id="CAB4121268.1"/>
    </source>
</evidence>
<gene>
    <name evidence="2" type="ORF">UFOVP154_3</name>
    <name evidence="1" type="ORF">UFOVP8_52</name>
</gene>
<name>A0A6J7WBV8_9CAUD</name>
<organism evidence="2">
    <name type="scientific">uncultured Caudovirales phage</name>
    <dbReference type="NCBI Taxonomy" id="2100421"/>
    <lineage>
        <taxon>Viruses</taxon>
        <taxon>Duplodnaviria</taxon>
        <taxon>Heunggongvirae</taxon>
        <taxon>Uroviricota</taxon>
        <taxon>Caudoviricetes</taxon>
        <taxon>Peduoviridae</taxon>
        <taxon>Maltschvirus</taxon>
        <taxon>Maltschvirus maltsch</taxon>
    </lineage>
</organism>
<protein>
    <submittedName>
        <fullName evidence="2">Uncharacterized protein</fullName>
    </submittedName>
</protein>